<protein>
    <submittedName>
        <fullName evidence="1">Phage late control gene D protein (GPD)</fullName>
    </submittedName>
</protein>
<dbReference type="AlphaFoldDB" id="A0A6N2ZAC8"/>
<sequence>MRAPKSYIELTYDGVNISQDIAPFVTGFAFNDAMSGEVDDISVDLHDVAELWLGDWLPDKGAKLRAAIVLEHWRFDGDLMRLDCGEFEIDEVTLKYPPHTVSIGAVSVPEASALRGVEKSRSWEKTTLKAVANELATAAGCTLYYDTTAEIKYDRIEQSDESDLAFLQKCCKDAGLALKVTDNQVVIFEEYKYEQAEPVAVLRNPQATTPATTVDPVITLTSWDFKSSTREIYKACHVKHTDTKTKAVIEYTYTDPNKSTGKVLQVNQQVESIAEAERLARNKLREKNKDEVTGAMTLTGDIRLSAGLTVTVEGFRKFDGKYIITKAAHKVGGGYTTSVELRRCLNGY</sequence>
<dbReference type="RefSeq" id="WP_156704070.1">
    <property type="nucleotide sequence ID" value="NZ_CACRUX010000012.1"/>
</dbReference>
<dbReference type="Gene3D" id="4.10.220.110">
    <property type="match status" value="1"/>
</dbReference>
<organism evidence="1">
    <name type="scientific">Veillonella ratti</name>
    <dbReference type="NCBI Taxonomy" id="103892"/>
    <lineage>
        <taxon>Bacteria</taxon>
        <taxon>Bacillati</taxon>
        <taxon>Bacillota</taxon>
        <taxon>Negativicutes</taxon>
        <taxon>Veillonellales</taxon>
        <taxon>Veillonellaceae</taxon>
        <taxon>Veillonella</taxon>
    </lineage>
</organism>
<evidence type="ECO:0000313" key="1">
    <source>
        <dbReference type="EMBL" id="VYT74092.1"/>
    </source>
</evidence>
<dbReference type="EMBL" id="CACRUX010000012">
    <property type="protein sequence ID" value="VYT74092.1"/>
    <property type="molecule type" value="Genomic_DNA"/>
</dbReference>
<proteinExistence type="predicted"/>
<dbReference type="Gene3D" id="3.55.50.10">
    <property type="entry name" value="Baseplate protein-like domains"/>
    <property type="match status" value="1"/>
</dbReference>
<dbReference type="SUPFAM" id="SSF69279">
    <property type="entry name" value="Phage tail proteins"/>
    <property type="match status" value="1"/>
</dbReference>
<dbReference type="Pfam" id="PF05954">
    <property type="entry name" value="Phage_GPD"/>
    <property type="match status" value="1"/>
</dbReference>
<gene>
    <name evidence="1" type="ORF">VRLFYP33_00413</name>
</gene>
<name>A0A6N2ZAC8_9FIRM</name>
<reference evidence="1" key="1">
    <citation type="submission" date="2019-11" db="EMBL/GenBank/DDBJ databases">
        <authorList>
            <person name="Feng L."/>
        </authorList>
    </citation>
    <scope>NUCLEOTIDE SEQUENCE</scope>
    <source>
        <strain evidence="1">VrattiLFYP33</strain>
    </source>
</reference>
<dbReference type="Gene3D" id="2.30.110.50">
    <property type="match status" value="1"/>
</dbReference>
<accession>A0A6N2ZAC8</accession>